<gene>
    <name evidence="1" type="ORF">LTRI10_LOCUS24777</name>
</gene>
<evidence type="ECO:0000313" key="1">
    <source>
        <dbReference type="EMBL" id="CAL1383510.1"/>
    </source>
</evidence>
<reference evidence="1 2" key="1">
    <citation type="submission" date="2024-04" db="EMBL/GenBank/DDBJ databases">
        <authorList>
            <person name="Fracassetti M."/>
        </authorList>
    </citation>
    <scope>NUCLEOTIDE SEQUENCE [LARGE SCALE GENOMIC DNA]</scope>
</reference>
<keyword evidence="2" id="KW-1185">Reference proteome</keyword>
<dbReference type="Proteomes" id="UP001497516">
    <property type="component" value="Chromosome 4"/>
</dbReference>
<dbReference type="AlphaFoldDB" id="A0AAV2ED77"/>
<evidence type="ECO:0000313" key="2">
    <source>
        <dbReference type="Proteomes" id="UP001497516"/>
    </source>
</evidence>
<organism evidence="1 2">
    <name type="scientific">Linum trigynum</name>
    <dbReference type="NCBI Taxonomy" id="586398"/>
    <lineage>
        <taxon>Eukaryota</taxon>
        <taxon>Viridiplantae</taxon>
        <taxon>Streptophyta</taxon>
        <taxon>Embryophyta</taxon>
        <taxon>Tracheophyta</taxon>
        <taxon>Spermatophyta</taxon>
        <taxon>Magnoliopsida</taxon>
        <taxon>eudicotyledons</taxon>
        <taxon>Gunneridae</taxon>
        <taxon>Pentapetalae</taxon>
        <taxon>rosids</taxon>
        <taxon>fabids</taxon>
        <taxon>Malpighiales</taxon>
        <taxon>Linaceae</taxon>
        <taxon>Linum</taxon>
    </lineage>
</organism>
<dbReference type="EMBL" id="OZ034817">
    <property type="protein sequence ID" value="CAL1383510.1"/>
    <property type="molecule type" value="Genomic_DNA"/>
</dbReference>
<proteinExistence type="predicted"/>
<name>A0AAV2ED77_9ROSI</name>
<sequence>MEAIPAPFSDHCGILVSTVAPIKSLPKPFKYFEFWAEHPLFLGIVEEAWNGEVSGSPLQVIQVKMGRVKQALKKINKEVYGNLQDQVKEAEGELLRAQTTAYQDPTSDNFEAVSLKKDHYNHIISAYESFCWQKSRVSWLKVGDQSSNFFHQAVKIHNSKRAIRKLVTDSGVELYQAEQLVEEVLGYYKKLLGEVNMEINPSREEVDQLVRQRLPDHECANLVKEITAEEIRSVVFSLNPQKAPGPDGFSA</sequence>
<protein>
    <submittedName>
        <fullName evidence="1">Uncharacterized protein</fullName>
    </submittedName>
</protein>
<accession>A0AAV2ED77</accession>